<dbReference type="FunFam" id="3.40.50.1970:FF:000003">
    <property type="entry name" value="Alcohol dehydrogenase, iron-containing"/>
    <property type="match status" value="1"/>
</dbReference>
<comment type="caution">
    <text evidence="4">The sequence shown here is derived from an EMBL/GenBank/DDBJ whole genome shotgun (WGS) entry which is preliminary data.</text>
</comment>
<proteinExistence type="predicted"/>
<protein>
    <submittedName>
        <fullName evidence="4">Alcohol dehydrogenase, iron-dependent</fullName>
        <ecNumber evidence="4">1.1.1.1</ecNumber>
    </submittedName>
</protein>
<dbReference type="SUPFAM" id="SSF56796">
    <property type="entry name" value="Dehydroquinate synthase-like"/>
    <property type="match status" value="1"/>
</dbReference>
<dbReference type="Gene3D" id="3.40.50.1970">
    <property type="match status" value="1"/>
</dbReference>
<dbReference type="Gene3D" id="1.20.1090.10">
    <property type="entry name" value="Dehydroquinate synthase-like - alpha domain"/>
    <property type="match status" value="1"/>
</dbReference>
<feature type="domain" description="Alcohol dehydrogenase iron-type/glycerol dehydrogenase GldA" evidence="2">
    <location>
        <begin position="14"/>
        <end position="183"/>
    </location>
</feature>
<dbReference type="InterPro" id="IPR056798">
    <property type="entry name" value="ADH_Fe_C"/>
</dbReference>
<evidence type="ECO:0000313" key="4">
    <source>
        <dbReference type="EMBL" id="EFM83197.1"/>
    </source>
</evidence>
<dbReference type="GO" id="GO:0005829">
    <property type="term" value="C:cytosol"/>
    <property type="evidence" value="ECO:0007669"/>
    <property type="project" value="TreeGrafter"/>
</dbReference>
<evidence type="ECO:0000259" key="2">
    <source>
        <dbReference type="Pfam" id="PF00465"/>
    </source>
</evidence>
<dbReference type="CDD" id="cd08187">
    <property type="entry name" value="BDH"/>
    <property type="match status" value="1"/>
</dbReference>
<name>A0A125W7E6_ENTFL</name>
<dbReference type="GO" id="GO:1990002">
    <property type="term" value="F:methylglyoxal reductase (NADPH) (acetol producing) activity"/>
    <property type="evidence" value="ECO:0007669"/>
    <property type="project" value="TreeGrafter"/>
</dbReference>
<dbReference type="PROSITE" id="PS00060">
    <property type="entry name" value="ADH_IRON_2"/>
    <property type="match status" value="1"/>
</dbReference>
<feature type="domain" description="Fe-containing alcohol dehydrogenase-like C-terminal" evidence="3">
    <location>
        <begin position="194"/>
        <end position="392"/>
    </location>
</feature>
<dbReference type="Pfam" id="PF00465">
    <property type="entry name" value="Fe-ADH"/>
    <property type="match status" value="1"/>
</dbReference>
<dbReference type="PROSITE" id="PS00913">
    <property type="entry name" value="ADH_IRON_1"/>
    <property type="match status" value="1"/>
</dbReference>
<dbReference type="PANTHER" id="PTHR43633:SF1">
    <property type="entry name" value="ALCOHOL DEHYDROGENASE YQHD"/>
    <property type="match status" value="1"/>
</dbReference>
<organism evidence="4 5">
    <name type="scientific">Enterococcus faecalis TX4248</name>
    <dbReference type="NCBI Taxonomy" id="749495"/>
    <lineage>
        <taxon>Bacteria</taxon>
        <taxon>Bacillati</taxon>
        <taxon>Bacillota</taxon>
        <taxon>Bacilli</taxon>
        <taxon>Lactobacillales</taxon>
        <taxon>Enterococcaceae</taxon>
        <taxon>Enterococcus</taxon>
    </lineage>
</organism>
<evidence type="ECO:0000313" key="5">
    <source>
        <dbReference type="Proteomes" id="UP000004846"/>
    </source>
</evidence>
<dbReference type="InterPro" id="IPR018211">
    <property type="entry name" value="ADH_Fe_CS"/>
</dbReference>
<reference evidence="5" key="1">
    <citation type="submission" date="2010-07" db="EMBL/GenBank/DDBJ databases">
        <authorList>
            <person name="Weinstock G."/>
            <person name="Sodergren E."/>
            <person name="Clifton S."/>
            <person name="Fulton L."/>
            <person name="Fulton B."/>
            <person name="Courtney L."/>
            <person name="Fronick C."/>
            <person name="Harrison M."/>
            <person name="Strong C."/>
            <person name="Farmer C."/>
            <person name="Delahaunty K."/>
            <person name="Markovic C."/>
            <person name="Hall O."/>
            <person name="Minx P."/>
            <person name="Tomlinson C."/>
            <person name="Mitreva M."/>
            <person name="Hou S."/>
            <person name="Chen J."/>
            <person name="Wollam A."/>
            <person name="Pepin K.H."/>
            <person name="Johnson M."/>
            <person name="Bhonagiri V."/>
            <person name="Zhang X."/>
            <person name="Suruliraj S."/>
            <person name="Warren W."/>
            <person name="Chinwalla A."/>
            <person name="Mardis E.R."/>
            <person name="Wilson R.K."/>
        </authorList>
    </citation>
    <scope>NUCLEOTIDE SEQUENCE [LARGE SCALE GENOMIC DNA]</scope>
    <source>
        <strain evidence="5">TX4248</strain>
    </source>
</reference>
<dbReference type="HOGENOM" id="CLU_007207_0_4_9"/>
<dbReference type="AlphaFoldDB" id="A0A125W7E6"/>
<dbReference type="PANTHER" id="PTHR43633">
    <property type="entry name" value="ALCOHOL DEHYDROGENASE YQHD"/>
    <property type="match status" value="1"/>
</dbReference>
<gene>
    <name evidence="4" type="ORF">HMPREF9498_01202</name>
</gene>
<sequence length="400" mass="43738">MEDERMENFNFYVPTDIRFGKDRLDELPAVLDQFGKNVLLVYGGGSIKRNGLYQQITDLAQKNGHTLIELSGVEPNPRIETVRKGIELCKENQVDVILAVGGGSTIDCSKAIAAGFYSEEDIWTVIAARKGYTGPALPIVTILTLAATGSEMNAGAVISNLETNQKLGFGGPNMIPKVSFLDPTNTFTVPQNQTAAGSADIFSHLIENYFSISTGTDVQDFVSEGLMRTVIKNCPIALENPEDYDARANLMWASSLALNGLTGRGKQGVWSCHPMEHELSAFYDITHGIGLAILTPRWMNYVLSEQTVGKFAQFARNVWGIVEQEEEVAAKKGIQALYDYFVACGIPMTLPEVGIEADKFEEMAQQAVDHSAIAEKAYVPLDAADIVAIYKDCLTESQFI</sequence>
<dbReference type="InterPro" id="IPR001670">
    <property type="entry name" value="ADH_Fe/GldA"/>
</dbReference>
<dbReference type="GO" id="GO:0008106">
    <property type="term" value="F:alcohol dehydrogenase (NADP+) activity"/>
    <property type="evidence" value="ECO:0007669"/>
    <property type="project" value="TreeGrafter"/>
</dbReference>
<keyword evidence="1 4" id="KW-0560">Oxidoreductase</keyword>
<evidence type="ECO:0000259" key="3">
    <source>
        <dbReference type="Pfam" id="PF25137"/>
    </source>
</evidence>
<accession>A0A125W7E6</accession>
<dbReference type="EC" id="1.1.1.1" evidence="4"/>
<evidence type="ECO:0000256" key="1">
    <source>
        <dbReference type="ARBA" id="ARBA00023002"/>
    </source>
</evidence>
<dbReference type="InterPro" id="IPR044731">
    <property type="entry name" value="BDH-like"/>
</dbReference>
<dbReference type="Proteomes" id="UP000004846">
    <property type="component" value="Unassembled WGS sequence"/>
</dbReference>
<dbReference type="GO" id="GO:1990362">
    <property type="term" value="F:butanol dehydrogenase (NAD+) activity"/>
    <property type="evidence" value="ECO:0007669"/>
    <property type="project" value="InterPro"/>
</dbReference>
<dbReference type="EMBL" id="AEBR01000031">
    <property type="protein sequence ID" value="EFM83197.1"/>
    <property type="molecule type" value="Genomic_DNA"/>
</dbReference>
<dbReference type="GO" id="GO:0046872">
    <property type="term" value="F:metal ion binding"/>
    <property type="evidence" value="ECO:0007669"/>
    <property type="project" value="InterPro"/>
</dbReference>
<dbReference type="Pfam" id="PF25137">
    <property type="entry name" value="ADH_Fe_C"/>
    <property type="match status" value="1"/>
</dbReference>